<dbReference type="GO" id="GO:0098703">
    <property type="term" value="P:calcium ion import across plasma membrane"/>
    <property type="evidence" value="ECO:0007669"/>
    <property type="project" value="TreeGrafter"/>
</dbReference>
<evidence type="ECO:0000256" key="15">
    <source>
        <dbReference type="ARBA" id="ARBA00057587"/>
    </source>
</evidence>
<keyword evidence="14" id="KW-0407">Ion channel</keyword>
<dbReference type="Gene3D" id="1.10.287.70">
    <property type="match status" value="4"/>
</dbReference>
<keyword evidence="8" id="KW-0106">Calcium</keyword>
<dbReference type="FunFam" id="1.20.120.350:FF:000098">
    <property type="entry name" value="Calcium channel subunit Cch1"/>
    <property type="match status" value="1"/>
</dbReference>
<feature type="compositionally biased region" description="Basic and acidic residues" evidence="18">
    <location>
        <begin position="76"/>
        <end position="93"/>
    </location>
</feature>
<gene>
    <name evidence="21" type="ORF">EMCG_01026</name>
</gene>
<proteinExistence type="inferred from homology"/>
<feature type="compositionally biased region" description="Low complexity" evidence="18">
    <location>
        <begin position="2072"/>
        <end position="2085"/>
    </location>
</feature>
<dbReference type="VEuPathDB" id="FungiDB:EMCG_01026"/>
<feature type="domain" description="EF-hand" evidence="20">
    <location>
        <begin position="1814"/>
        <end position="1849"/>
    </location>
</feature>
<dbReference type="OrthoDB" id="416585at2759"/>
<dbReference type="PANTHER" id="PTHR45628">
    <property type="entry name" value="VOLTAGE-DEPENDENT CALCIUM CHANNEL TYPE A SUBUNIT ALPHA-1"/>
    <property type="match status" value="1"/>
</dbReference>
<reference evidence="22" key="1">
    <citation type="journal article" date="2015" name="PLoS Genet.">
        <title>The dynamic genome and transcriptome of the human fungal pathogen Blastomyces and close relative Emmonsia.</title>
        <authorList>
            <person name="Munoz J.F."/>
            <person name="Gauthier G.M."/>
            <person name="Desjardins C.A."/>
            <person name="Gallo J.E."/>
            <person name="Holder J."/>
            <person name="Sullivan T.D."/>
            <person name="Marty A.J."/>
            <person name="Carmen J.C."/>
            <person name="Chen Z."/>
            <person name="Ding L."/>
            <person name="Gujja S."/>
            <person name="Magrini V."/>
            <person name="Misas E."/>
            <person name="Mitreva M."/>
            <person name="Priest M."/>
            <person name="Saif S."/>
            <person name="Whiston E.A."/>
            <person name="Young S."/>
            <person name="Zeng Q."/>
            <person name="Goldman W.E."/>
            <person name="Mardis E.R."/>
            <person name="Taylor J.W."/>
            <person name="McEwen J.G."/>
            <person name="Clay O.K."/>
            <person name="Klein B.S."/>
            <person name="Cuomo C.A."/>
        </authorList>
    </citation>
    <scope>NUCLEOTIDE SEQUENCE [LARGE SCALE GENOMIC DNA]</scope>
    <source>
        <strain evidence="22">UAMH 3008</strain>
    </source>
</reference>
<feature type="transmembrane region" description="Helical" evidence="19">
    <location>
        <begin position="1307"/>
        <end position="1332"/>
    </location>
</feature>
<evidence type="ECO:0000256" key="11">
    <source>
        <dbReference type="ARBA" id="ARBA00023065"/>
    </source>
</evidence>
<feature type="transmembrane region" description="Helical" evidence="19">
    <location>
        <begin position="1776"/>
        <end position="1795"/>
    </location>
</feature>
<feature type="transmembrane region" description="Helical" evidence="19">
    <location>
        <begin position="1478"/>
        <end position="1499"/>
    </location>
</feature>
<feature type="transmembrane region" description="Helical" evidence="19">
    <location>
        <begin position="1353"/>
        <end position="1380"/>
    </location>
</feature>
<dbReference type="FunFam" id="1.20.120.350:FF:000063">
    <property type="entry name" value="Calcium channel subunit Cch1"/>
    <property type="match status" value="1"/>
</dbReference>
<dbReference type="GO" id="GO:0008331">
    <property type="term" value="F:high voltage-gated calcium channel activity"/>
    <property type="evidence" value="ECO:0007669"/>
    <property type="project" value="TreeGrafter"/>
</dbReference>
<dbReference type="EMBL" id="LCZI01000091">
    <property type="protein sequence ID" value="KKZ68577.1"/>
    <property type="molecule type" value="Genomic_DNA"/>
</dbReference>
<evidence type="ECO:0000256" key="8">
    <source>
        <dbReference type="ARBA" id="ARBA00022837"/>
    </source>
</evidence>
<dbReference type="SUPFAM" id="SSF81324">
    <property type="entry name" value="Voltage-gated potassium channels"/>
    <property type="match status" value="4"/>
</dbReference>
<accession>A0A0G2ID42</accession>
<feature type="transmembrane region" description="Helical" evidence="19">
    <location>
        <begin position="1590"/>
        <end position="1608"/>
    </location>
</feature>
<keyword evidence="2" id="KW-0813">Transport</keyword>
<evidence type="ECO:0000256" key="13">
    <source>
        <dbReference type="ARBA" id="ARBA00023180"/>
    </source>
</evidence>
<evidence type="ECO:0000256" key="6">
    <source>
        <dbReference type="ARBA" id="ARBA00022673"/>
    </source>
</evidence>
<feature type="transmembrane region" description="Helical" evidence="19">
    <location>
        <begin position="1224"/>
        <end position="1250"/>
    </location>
</feature>
<feature type="transmembrane region" description="Helical" evidence="19">
    <location>
        <begin position="384"/>
        <end position="407"/>
    </location>
</feature>
<sequence>MASPNNNSYDPRDYDPGSAPVNQSIPLQDLSRPPDIATAGVPGRRRRRTSSGSSTAGREGFPVRRTSIIGRRGIGRRYERIAEASPSPRERGGMDNFQTVNLSHDHHDHNSPPSRAEEDEAFSFGAHHSFQEAIGSVGLSFDGPAPSHFSGRDSSPQHSYQAHASDSEDLTPFPYISSHSPNDEEPYMSPTDTNENDTTPLTDQRYQQPMDGASTSHDQRHDRQGVRFARAAGSHLGDDLPHLEEGNGRMRSSSSSRSRPGRRSRQLSPAPNSALSRAGSMMRMMSQRVVNISNEPEIVEQTLRRKSSLKQSRLEAPPSLPAMTEYAHDISTPGLEDEYPEKRPSLFSKIRDPDAYQTEENPLKGNSLGIFTPKSKLRRGLLEILIHPATEPIILILIIVQTILLAIESSVYKGERGSRWGTPAFDYAFLVLFIIYTLEISARIIVSGLIFNADEYSTLDRSLGLRKALFAKGKDLLMPQRQFSTRKSVKPAEPQVSVLRSFTGIQNTADPSGNSSSQQRYRLARRAFFRHSFTRIDFIAVVSYWISFALSNLSLESQHHLYVFRMLSCLRILRLLGLTNGTSVIFRSLKKAAPLLVHVAFLIGFFWLLFAIVGVQSFKSSMRRTCVWVDPENQRNFTLNAAPDKIQFCGGYRELGTGASKPWVLPDGRTGATAAKGYLCPEGSLCVQGSNPYGGTVSFDNVAHSLELVFVVMSSNTFTDILYYMTDTDYLAAALFFVFGFIVLSLWLVNLLVAVITSSFQVIREESKRSAFTSENIDERELEDDTPHKLRGLKLLYNRTYWLWIAVIALDLVVQCLRSSSMGPNRRLLIDRTEILVTIVLAVEICLRFASDWRSFFKNARNWVDLALAIITCIILIPSIHYSGRAYAALSIFQVLRIYRIVLAFSVMSDLIKTVFKNVVGLLNLIIFVFLITFLASIFAIQLFRGQIPSEDMDGNEVPITFFDIYNSFLAMYQILSSENWTTILYSAVESTYPWDTAWISAIFVIMWFILANFVVLNMFIAVIQESFDVSEDEKRIHQVKAFLQQKQLSGSSQGNLSLSTIFRLGRNSQRFRDPLDHGPAALEMLLKDAVVQEFLDEQPRSPPTDIQPTESQPDHSEHSDGATNIFSSIKNRIMNREPNPFYSKLKFSKVYDDLDPAAMAKEVLSASEQRKRAQRQYLQKYPNYNVSLYIFQPTHPLRRFCQRIVGPGRGSSRIEGVDPYKPVWYTFSAFIYAAIVTMVLLACIATPLYQRTYLQTHKSGISNWFVWTDLGFAIIFTIEAVIKVIADGFFWTPNAYFRGSWGFIDGIVLITLWINVISAIFNATGTSRVVGAFKALRALRLLNVSDSARETFHAVIILGGWKVISAAFVSMSFLVPFAIYGLNLFNGQLKSCNDDNFGYSSLDNCVGEYMSSPYAWDVLAPRAVSNPYYSFDNFGESLFILFQIVSQEGWTGVLWKAMAITGVNQQPVSLASQENGLFFVVFNLLGAVFVLTLFVSVFMRNYTEQTGVAFLTAEQRSWLELRKHLRQISPSKRSIDKDSKKIKSWCYKIAIKKHGRWSRFITGLLLFHLLLLVLEFYPESFWWARTRDYLFLILALFYIANIFIRMVGLTWQRFSRSSWDLYSIVAVSGTFVTTVLAVVRYDNIVFIRLHKLFLVSIALLLIPRNNQLDQLFKTAAASLTSIGNLLATWFVLFLVYAIALTQIFGLTKFGEGQTGSINFRDVPRALILLFRTSAGEGWNEVMENFATMVPPYCTAEAQFFESDCGSAGWARALFISWNIVSMYIFVSLFVSLIFESFSYVYQRSSGLYAISREEIRRFKQAWATYDPDGSGYIPKAAFPRLLGELSGIFEMRIYDGDFTVGRILEDCKVHRRESSQAPYVRAVDGIDLDKLRRRIDRIPVQQIRRKRARMNAFYEEVLVSADPEKGISFTSCLMILAHYNVITDSKSLRLEEFLRRRARLQRVEEAVRRSVVIGFFDTLYWSRKFRRRFEPHHDSRLISVPQFAVPEIYVEDGEQEEEQPQQQQQRQRSPSQLSDSPFASPMLSPDALGPSSGVAGGGHMRGLPSIDTNISQGSRGSGSPTRSGEWGNRSPSLSPRQSRALYGSAPPSPDDITNQRRDDSSVSVQGVMESLDNSAWGESIRRSFTMRRPQGRE</sequence>
<feature type="transmembrane region" description="Helical" evidence="19">
    <location>
        <begin position="801"/>
        <end position="821"/>
    </location>
</feature>
<evidence type="ECO:0000256" key="16">
    <source>
        <dbReference type="ARBA" id="ARBA00061395"/>
    </source>
</evidence>
<evidence type="ECO:0000256" key="1">
    <source>
        <dbReference type="ARBA" id="ARBA00004651"/>
    </source>
</evidence>
<evidence type="ECO:0000256" key="2">
    <source>
        <dbReference type="ARBA" id="ARBA00022448"/>
    </source>
</evidence>
<dbReference type="GO" id="GO:0005509">
    <property type="term" value="F:calcium ion binding"/>
    <property type="evidence" value="ECO:0007669"/>
    <property type="project" value="InterPro"/>
</dbReference>
<evidence type="ECO:0000313" key="21">
    <source>
        <dbReference type="EMBL" id="KKZ68577.1"/>
    </source>
</evidence>
<comment type="similarity">
    <text evidence="16">Belongs to the calcium channel alpha-1 subunit (TC 1.A.1.11) family.</text>
</comment>
<keyword evidence="9" id="KW-0851">Voltage-gated channel</keyword>
<dbReference type="Pfam" id="PF00520">
    <property type="entry name" value="Ion_trans"/>
    <property type="match status" value="4"/>
</dbReference>
<evidence type="ECO:0000256" key="12">
    <source>
        <dbReference type="ARBA" id="ARBA00023136"/>
    </source>
</evidence>
<dbReference type="PROSITE" id="PS50222">
    <property type="entry name" value="EF_HAND_2"/>
    <property type="match status" value="1"/>
</dbReference>
<feature type="compositionally biased region" description="Polar residues" evidence="18">
    <location>
        <begin position="152"/>
        <end position="164"/>
    </location>
</feature>
<organism evidence="21 22">
    <name type="scientific">[Emmonsia] crescens</name>
    <dbReference type="NCBI Taxonomy" id="73230"/>
    <lineage>
        <taxon>Eukaryota</taxon>
        <taxon>Fungi</taxon>
        <taxon>Dikarya</taxon>
        <taxon>Ascomycota</taxon>
        <taxon>Pezizomycotina</taxon>
        <taxon>Eurotiomycetes</taxon>
        <taxon>Eurotiomycetidae</taxon>
        <taxon>Onygenales</taxon>
        <taxon>Ajellomycetaceae</taxon>
        <taxon>Emergomyces</taxon>
    </lineage>
</organism>
<evidence type="ECO:0000256" key="7">
    <source>
        <dbReference type="ARBA" id="ARBA00022692"/>
    </source>
</evidence>
<keyword evidence="5" id="KW-0109">Calcium transport</keyword>
<comment type="caution">
    <text evidence="21">The sequence shown here is derived from an EMBL/GenBank/DDBJ whole genome shotgun (WGS) entry which is preliminary data.</text>
</comment>
<dbReference type="PANTHER" id="PTHR45628:SF7">
    <property type="entry name" value="VOLTAGE-DEPENDENT CALCIUM CHANNEL TYPE A SUBUNIT ALPHA-1"/>
    <property type="match status" value="1"/>
</dbReference>
<evidence type="ECO:0000256" key="19">
    <source>
        <dbReference type="SAM" id="Phobius"/>
    </source>
</evidence>
<keyword evidence="3" id="KW-1003">Cell membrane</keyword>
<dbReference type="FunFam" id="1.10.287.70:FF:000118">
    <property type="entry name" value="Calcium channel subunit Cch1"/>
    <property type="match status" value="1"/>
</dbReference>
<feature type="region of interest" description="Disordered" evidence="18">
    <location>
        <begin position="2014"/>
        <end position="2154"/>
    </location>
</feature>
<evidence type="ECO:0000256" key="18">
    <source>
        <dbReference type="SAM" id="MobiDB-lite"/>
    </source>
</evidence>
<feature type="compositionally biased region" description="Polar residues" evidence="18">
    <location>
        <begin position="266"/>
        <end position="275"/>
    </location>
</feature>
<dbReference type="InterPro" id="IPR005821">
    <property type="entry name" value="Ion_trans_dom"/>
</dbReference>
<keyword evidence="10 19" id="KW-1133">Transmembrane helix</keyword>
<feature type="transmembrane region" description="Helical" evidence="19">
    <location>
        <begin position="595"/>
        <end position="615"/>
    </location>
</feature>
<dbReference type="InterPro" id="IPR027359">
    <property type="entry name" value="Volt_channel_dom_sf"/>
</dbReference>
<feature type="compositionally biased region" description="Low complexity" evidence="18">
    <location>
        <begin position="2021"/>
        <end position="2033"/>
    </location>
</feature>
<dbReference type="InterPro" id="IPR002048">
    <property type="entry name" value="EF_hand_dom"/>
</dbReference>
<evidence type="ECO:0000313" key="22">
    <source>
        <dbReference type="Proteomes" id="UP000034164"/>
    </source>
</evidence>
<feature type="transmembrane region" description="Helical" evidence="19">
    <location>
        <begin position="1262"/>
        <end position="1287"/>
    </location>
</feature>
<evidence type="ECO:0000256" key="5">
    <source>
        <dbReference type="ARBA" id="ARBA00022568"/>
    </source>
</evidence>
<evidence type="ECO:0000256" key="9">
    <source>
        <dbReference type="ARBA" id="ARBA00022882"/>
    </source>
</evidence>
<feature type="compositionally biased region" description="Low complexity" evidence="18">
    <location>
        <begin position="249"/>
        <end position="258"/>
    </location>
</feature>
<dbReference type="FunFam" id="1.20.120.350:FF:000079">
    <property type="entry name" value="Calcium channel subunit Cch1"/>
    <property type="match status" value="1"/>
</dbReference>
<feature type="transmembrane region" description="Helical" evidence="19">
    <location>
        <begin position="1558"/>
        <end position="1578"/>
    </location>
</feature>
<evidence type="ECO:0000256" key="4">
    <source>
        <dbReference type="ARBA" id="ARBA00022553"/>
    </source>
</evidence>
<keyword evidence="7 19" id="KW-0812">Transmembrane</keyword>
<feature type="transmembrane region" description="Helical" evidence="19">
    <location>
        <begin position="536"/>
        <end position="555"/>
    </location>
</feature>
<name>A0A0G2ID42_9EURO</name>
<evidence type="ECO:0000256" key="3">
    <source>
        <dbReference type="ARBA" id="ARBA00022475"/>
    </source>
</evidence>
<feature type="transmembrane region" description="Helical" evidence="19">
    <location>
        <begin position="863"/>
        <end position="880"/>
    </location>
</feature>
<feature type="transmembrane region" description="Helical" evidence="19">
    <location>
        <begin position="731"/>
        <end position="760"/>
    </location>
</feature>
<feature type="transmembrane region" description="Helical" evidence="19">
    <location>
        <begin position="1676"/>
        <end position="1700"/>
    </location>
</feature>
<comment type="function">
    <text evidence="15">Voltage-gated, high-affinity calcium channel that functions together with MID1 to mediate calcium entry into cells. Required during conditions of environmental stress.</text>
</comment>
<feature type="transmembrane region" description="Helical" evidence="19">
    <location>
        <begin position="427"/>
        <end position="451"/>
    </location>
</feature>
<dbReference type="FunFam" id="1.10.287.70:FF:000093">
    <property type="entry name" value="Calcium channel subunit Cch1"/>
    <property type="match status" value="1"/>
</dbReference>
<keyword evidence="4" id="KW-0597">Phosphoprotein</keyword>
<feature type="transmembrane region" description="Helical" evidence="19">
    <location>
        <begin position="919"/>
        <end position="945"/>
    </location>
</feature>
<keyword evidence="6" id="KW-0107">Calcium channel</keyword>
<comment type="subcellular location">
    <subcellularLocation>
        <location evidence="1">Cell membrane</location>
        <topology evidence="1">Multi-pass membrane protein</topology>
    </subcellularLocation>
</comment>
<feature type="region of interest" description="Disordered" evidence="18">
    <location>
        <begin position="137"/>
        <end position="279"/>
    </location>
</feature>
<keyword evidence="11" id="KW-0406">Ion transport</keyword>
<feature type="region of interest" description="Disordered" evidence="18">
    <location>
        <begin position="1099"/>
        <end position="1123"/>
    </location>
</feature>
<dbReference type="GO" id="GO:0005891">
    <property type="term" value="C:voltage-gated calcium channel complex"/>
    <property type="evidence" value="ECO:0007669"/>
    <property type="project" value="TreeGrafter"/>
</dbReference>
<evidence type="ECO:0000256" key="17">
    <source>
        <dbReference type="ARBA" id="ARBA00067459"/>
    </source>
</evidence>
<evidence type="ECO:0000256" key="14">
    <source>
        <dbReference type="ARBA" id="ARBA00023303"/>
    </source>
</evidence>
<keyword evidence="12 19" id="KW-0472">Membrane</keyword>
<feature type="transmembrane region" description="Helical" evidence="19">
    <location>
        <begin position="998"/>
        <end position="1021"/>
    </location>
</feature>
<feature type="compositionally biased region" description="Basic and acidic residues" evidence="18">
    <location>
        <begin position="236"/>
        <end position="248"/>
    </location>
</feature>
<feature type="compositionally biased region" description="Polar residues" evidence="18">
    <location>
        <begin position="190"/>
        <end position="207"/>
    </location>
</feature>
<keyword evidence="13" id="KW-0325">Glycoprotein</keyword>
<feature type="transmembrane region" description="Helical" evidence="19">
    <location>
        <begin position="886"/>
        <end position="907"/>
    </location>
</feature>
<dbReference type="Proteomes" id="UP000034164">
    <property type="component" value="Unassembled WGS sequence"/>
</dbReference>
<dbReference type="Gene3D" id="1.20.120.350">
    <property type="entry name" value="Voltage-gated potassium channels. Chain C"/>
    <property type="match status" value="4"/>
</dbReference>
<evidence type="ECO:0000259" key="20">
    <source>
        <dbReference type="PROSITE" id="PS50222"/>
    </source>
</evidence>
<feature type="transmembrane region" description="Helical" evidence="19">
    <location>
        <begin position="1620"/>
        <end position="1640"/>
    </location>
</feature>
<dbReference type="InterPro" id="IPR050599">
    <property type="entry name" value="VDCC_alpha-1_subunit"/>
</dbReference>
<feature type="region of interest" description="Disordered" evidence="18">
    <location>
        <begin position="1"/>
        <end position="120"/>
    </location>
</feature>
<feature type="compositionally biased region" description="Low complexity" evidence="18">
    <location>
        <begin position="50"/>
        <end position="71"/>
    </location>
</feature>
<feature type="transmembrane region" description="Helical" evidence="19">
    <location>
        <begin position="1646"/>
        <end position="1664"/>
    </location>
</feature>
<evidence type="ECO:0000256" key="10">
    <source>
        <dbReference type="ARBA" id="ARBA00022989"/>
    </source>
</evidence>
<protein>
    <recommendedName>
        <fullName evidence="17">Calcium-channel protein CCH1</fullName>
    </recommendedName>
</protein>